<gene>
    <name evidence="1" type="ORF">KIPB_002695</name>
</gene>
<evidence type="ECO:0000313" key="1">
    <source>
        <dbReference type="EMBL" id="GIQ81695.1"/>
    </source>
</evidence>
<organism evidence="1 2">
    <name type="scientific">Kipferlia bialata</name>
    <dbReference type="NCBI Taxonomy" id="797122"/>
    <lineage>
        <taxon>Eukaryota</taxon>
        <taxon>Metamonada</taxon>
        <taxon>Carpediemonas-like organisms</taxon>
        <taxon>Kipferlia</taxon>
    </lineage>
</organism>
<evidence type="ECO:0000313" key="2">
    <source>
        <dbReference type="Proteomes" id="UP000265618"/>
    </source>
</evidence>
<dbReference type="EMBL" id="BDIP01000468">
    <property type="protein sequence ID" value="GIQ81695.1"/>
    <property type="molecule type" value="Genomic_DNA"/>
</dbReference>
<protein>
    <submittedName>
        <fullName evidence="1">Uncharacterized protein</fullName>
    </submittedName>
</protein>
<dbReference type="AlphaFoldDB" id="A0A9K3CSU6"/>
<accession>A0A9K3CSU6</accession>
<sequence length="183" mass="20424">MGAKPSVSKMRTPAIQAEGVLGGGDALPFSLVMENFKGGPIHARNRRTKGTGYMFVTRRRVCFGINSRRFGHARLSQLFFDFDRPEGLKLVTFQPKGHNQIFVSLAINNFDKRYSQGQMQFVYTFRDQTDRDHVSSLLHTFEHTPQGGIKKPSPSPAIHPVPPPLYMTLTAMPADMEGDDGEA</sequence>
<dbReference type="Proteomes" id="UP000265618">
    <property type="component" value="Unassembled WGS sequence"/>
</dbReference>
<keyword evidence="2" id="KW-1185">Reference proteome</keyword>
<comment type="caution">
    <text evidence="1">The sequence shown here is derived from an EMBL/GenBank/DDBJ whole genome shotgun (WGS) entry which is preliminary data.</text>
</comment>
<name>A0A9K3CSU6_9EUKA</name>
<reference evidence="1 2" key="1">
    <citation type="journal article" date="2018" name="PLoS ONE">
        <title>The draft genome of Kipferlia bialata reveals reductive genome evolution in fornicate parasites.</title>
        <authorList>
            <person name="Tanifuji G."/>
            <person name="Takabayashi S."/>
            <person name="Kume K."/>
            <person name="Takagi M."/>
            <person name="Nakayama T."/>
            <person name="Kamikawa R."/>
            <person name="Inagaki Y."/>
            <person name="Hashimoto T."/>
        </authorList>
    </citation>
    <scope>NUCLEOTIDE SEQUENCE [LARGE SCALE GENOMIC DNA]</scope>
    <source>
        <strain evidence="1">NY0173</strain>
    </source>
</reference>
<proteinExistence type="predicted"/>